<accession>A0A2S9GSP7</accession>
<dbReference type="InterPro" id="IPR013766">
    <property type="entry name" value="Thioredoxin_domain"/>
</dbReference>
<protein>
    <submittedName>
        <fullName evidence="2">AhpC/TSA family</fullName>
    </submittedName>
</protein>
<evidence type="ECO:0000259" key="1">
    <source>
        <dbReference type="PROSITE" id="PS51352"/>
    </source>
</evidence>
<gene>
    <name evidence="2" type="ORF">S2091_4559</name>
</gene>
<sequence length="172" mass="19441">MKVRIGQKINSFTVETINGEQQMVPDPSRKFTHLQFRRFAGCPICNYHLHTFTKSAEQLKAADIQEIILFHSSATEMRKFQHDIPFATVADPEKTLYKKFGVDKSLFATMHPKPLWAGIRGMVLGKVGLKVENGPLGLPADILINQEGIVVAFKYGTHAYDQWEVNELLKIA</sequence>
<dbReference type="CDD" id="cd02970">
    <property type="entry name" value="PRX_like2"/>
    <property type="match status" value="1"/>
</dbReference>
<keyword evidence="3" id="KW-1185">Reference proteome</keyword>
<dbReference type="GO" id="GO:0016491">
    <property type="term" value="F:oxidoreductase activity"/>
    <property type="evidence" value="ECO:0007669"/>
    <property type="project" value="InterPro"/>
</dbReference>
<reference evidence="2 3" key="1">
    <citation type="submission" date="2018-02" db="EMBL/GenBank/DDBJ databases">
        <title>Solimicrobium silvestre gen. nov., sp. nov., isolated from alpine forest soil.</title>
        <authorList>
            <person name="Margesin R."/>
            <person name="Albuquerque L."/>
            <person name="Zhang D.-C."/>
            <person name="Froufe H.J.C."/>
            <person name="Severino R."/>
            <person name="Roxo I."/>
            <person name="Egas C."/>
            <person name="Da Costa M.S."/>
        </authorList>
    </citation>
    <scope>NUCLEOTIDE SEQUENCE [LARGE SCALE GENOMIC DNA]</scope>
    <source>
        <strain evidence="2 3">S20-91</strain>
    </source>
</reference>
<feature type="domain" description="Thioredoxin" evidence="1">
    <location>
        <begin position="3"/>
        <end position="172"/>
    </location>
</feature>
<comment type="caution">
    <text evidence="2">The sequence shown here is derived from an EMBL/GenBank/DDBJ whole genome shotgun (WGS) entry which is preliminary data.</text>
</comment>
<dbReference type="PROSITE" id="PS51352">
    <property type="entry name" value="THIOREDOXIN_2"/>
    <property type="match status" value="1"/>
</dbReference>
<dbReference type="Pfam" id="PF00578">
    <property type="entry name" value="AhpC-TSA"/>
    <property type="match status" value="1"/>
</dbReference>
<dbReference type="RefSeq" id="WP_105534284.1">
    <property type="nucleotide sequence ID" value="NZ_PUGF01000037.1"/>
</dbReference>
<dbReference type="Gene3D" id="3.40.30.10">
    <property type="entry name" value="Glutaredoxin"/>
    <property type="match status" value="1"/>
</dbReference>
<evidence type="ECO:0000313" key="2">
    <source>
        <dbReference type="EMBL" id="PRC90733.1"/>
    </source>
</evidence>
<dbReference type="OrthoDB" id="9809746at2"/>
<organism evidence="2 3">
    <name type="scientific">Solimicrobium silvestre</name>
    <dbReference type="NCBI Taxonomy" id="2099400"/>
    <lineage>
        <taxon>Bacteria</taxon>
        <taxon>Pseudomonadati</taxon>
        <taxon>Pseudomonadota</taxon>
        <taxon>Betaproteobacteria</taxon>
        <taxon>Burkholderiales</taxon>
        <taxon>Oxalobacteraceae</taxon>
        <taxon>Solimicrobium</taxon>
    </lineage>
</organism>
<dbReference type="InterPro" id="IPR000866">
    <property type="entry name" value="AhpC/TSA"/>
</dbReference>
<dbReference type="InterPro" id="IPR036249">
    <property type="entry name" value="Thioredoxin-like_sf"/>
</dbReference>
<evidence type="ECO:0000313" key="3">
    <source>
        <dbReference type="Proteomes" id="UP000237839"/>
    </source>
</evidence>
<name>A0A2S9GSP7_9BURK</name>
<dbReference type="GO" id="GO:0016209">
    <property type="term" value="F:antioxidant activity"/>
    <property type="evidence" value="ECO:0007669"/>
    <property type="project" value="InterPro"/>
</dbReference>
<proteinExistence type="predicted"/>
<dbReference type="EMBL" id="PUGF01000037">
    <property type="protein sequence ID" value="PRC90733.1"/>
    <property type="molecule type" value="Genomic_DNA"/>
</dbReference>
<dbReference type="SUPFAM" id="SSF52833">
    <property type="entry name" value="Thioredoxin-like"/>
    <property type="match status" value="1"/>
</dbReference>
<dbReference type="AlphaFoldDB" id="A0A2S9GSP7"/>
<dbReference type="Proteomes" id="UP000237839">
    <property type="component" value="Unassembled WGS sequence"/>
</dbReference>